<keyword evidence="3" id="KW-1185">Reference proteome</keyword>
<protein>
    <submittedName>
        <fullName evidence="2">GNAT family N-acetyltransferase</fullName>
    </submittedName>
</protein>
<evidence type="ECO:0000313" key="2">
    <source>
        <dbReference type="EMBL" id="THF53926.1"/>
    </source>
</evidence>
<dbReference type="GO" id="GO:0016747">
    <property type="term" value="F:acyltransferase activity, transferring groups other than amino-acyl groups"/>
    <property type="evidence" value="ECO:0007669"/>
    <property type="project" value="InterPro"/>
</dbReference>
<dbReference type="CDD" id="cd04301">
    <property type="entry name" value="NAT_SF"/>
    <property type="match status" value="1"/>
</dbReference>
<dbReference type="SUPFAM" id="SSF55729">
    <property type="entry name" value="Acyl-CoA N-acyltransferases (Nat)"/>
    <property type="match status" value="1"/>
</dbReference>
<feature type="domain" description="N-acetyltransferase" evidence="1">
    <location>
        <begin position="20"/>
        <end position="179"/>
    </location>
</feature>
<dbReference type="PANTHER" id="PTHR43415">
    <property type="entry name" value="SPERMIDINE N(1)-ACETYLTRANSFERASE"/>
    <property type="match status" value="1"/>
</dbReference>
<dbReference type="AlphaFoldDB" id="A0A4S4A7F3"/>
<dbReference type="EMBL" id="SSOA01000001">
    <property type="protein sequence ID" value="THF53926.1"/>
    <property type="molecule type" value="Genomic_DNA"/>
</dbReference>
<dbReference type="Proteomes" id="UP000310754">
    <property type="component" value="Unassembled WGS sequence"/>
</dbReference>
<dbReference type="InterPro" id="IPR016181">
    <property type="entry name" value="Acyl_CoA_acyltransferase"/>
</dbReference>
<dbReference type="PANTHER" id="PTHR43415:SF3">
    <property type="entry name" value="GNAT-FAMILY ACETYLTRANSFERASE"/>
    <property type="match status" value="1"/>
</dbReference>
<dbReference type="PROSITE" id="PS51186">
    <property type="entry name" value="GNAT"/>
    <property type="match status" value="1"/>
</dbReference>
<sequence>MSDNPPIIPVAQNARWPEGLIIRVIGSDDAEGLTAMQNLPGFRFGTLRPPYPTVQGARKYIETLPPNVTSLVAVLDGKIVGHAGMTQLAGRRSHVATIGMGVHDDYQRRGIGRALMGELVAIADDWLNIKRLELTVYTDNAGAIALYESFGFEREGLHRAFAFREGRFVDAYAMARMPA</sequence>
<accession>A0A4S4A7F3</accession>
<dbReference type="Pfam" id="PF00583">
    <property type="entry name" value="Acetyltransf_1"/>
    <property type="match status" value="1"/>
</dbReference>
<keyword evidence="2" id="KW-0808">Transferase</keyword>
<evidence type="ECO:0000313" key="3">
    <source>
        <dbReference type="Proteomes" id="UP000310754"/>
    </source>
</evidence>
<organism evidence="2 3">
    <name type="scientific">Allorhizobium terrae</name>
    <dbReference type="NCBI Taxonomy" id="1848972"/>
    <lineage>
        <taxon>Bacteria</taxon>
        <taxon>Pseudomonadati</taxon>
        <taxon>Pseudomonadota</taxon>
        <taxon>Alphaproteobacteria</taxon>
        <taxon>Hyphomicrobiales</taxon>
        <taxon>Rhizobiaceae</taxon>
        <taxon>Rhizobium/Agrobacterium group</taxon>
        <taxon>Allorhizobium</taxon>
    </lineage>
</organism>
<comment type="caution">
    <text evidence="2">The sequence shown here is derived from an EMBL/GenBank/DDBJ whole genome shotgun (WGS) entry which is preliminary data.</text>
</comment>
<dbReference type="RefSeq" id="WP_146933772.1">
    <property type="nucleotide sequence ID" value="NZ_SSOA01000001.1"/>
</dbReference>
<evidence type="ECO:0000259" key="1">
    <source>
        <dbReference type="PROSITE" id="PS51186"/>
    </source>
</evidence>
<name>A0A4S4A7F3_9HYPH</name>
<reference evidence="2 3" key="1">
    <citation type="submission" date="2019-04" db="EMBL/GenBank/DDBJ databases">
        <title>Rhizobium terrae sp. nov., isolated from a paddy soil.</title>
        <authorList>
            <person name="Lin S.-Y."/>
            <person name="Hameed A."/>
            <person name="Huang H.-I."/>
            <person name="Young C.-C."/>
        </authorList>
    </citation>
    <scope>NUCLEOTIDE SEQUENCE [LARGE SCALE GENOMIC DNA]</scope>
    <source>
        <strain evidence="2 3">CC-HIH110</strain>
    </source>
</reference>
<dbReference type="Gene3D" id="3.40.630.30">
    <property type="match status" value="1"/>
</dbReference>
<gene>
    <name evidence="2" type="ORF">E6C51_02115</name>
</gene>
<dbReference type="InterPro" id="IPR000182">
    <property type="entry name" value="GNAT_dom"/>
</dbReference>
<proteinExistence type="predicted"/>